<dbReference type="PANTHER" id="PTHR13255">
    <property type="entry name" value="ATAXIN-10"/>
    <property type="match status" value="1"/>
</dbReference>
<dbReference type="AlphaFoldDB" id="A0ABD3GX79"/>
<dbReference type="EMBL" id="JBJQOH010000006">
    <property type="protein sequence ID" value="KAL3682949.1"/>
    <property type="molecule type" value="Genomic_DNA"/>
</dbReference>
<dbReference type="Gene3D" id="1.25.10.10">
    <property type="entry name" value="Leucine-rich Repeat Variant"/>
    <property type="match status" value="1"/>
</dbReference>
<dbReference type="Proteomes" id="UP001633002">
    <property type="component" value="Unassembled WGS sequence"/>
</dbReference>
<accession>A0ABD3GX79</accession>
<evidence type="ECO:0000256" key="2">
    <source>
        <dbReference type="ARBA" id="ARBA00023306"/>
    </source>
</evidence>
<sequence length="591" mass="66184">MEMEGREAACPEEELVNSFRRHTLSSGLEPDVYLSWEGSLTELIEWTRTGIGQEKLADGRTVPLFLALLRKVHEGCLKVPQLGFIRILQLLLKLLRNLCVSDLNKNAFLAEHGVSLLVQISAALLPASSLSHNSNQPTETASFPKVPNESMIGSVSSLSEIRISLEAVGRNSCTSEATSTGGKYSGEISASAATESLRMLLQLLGNFSRGGDECQMQIWREFFPAMFTELALLRLNSVSDVICMILCTCCRGSTERSWQLCQGQGVGLMSLFISSAVTNEETRDEKQIYWFESLWRHLCLEENFFPLLFTNLGIIPMRQELELSKYQTEEYFCACQIWLRTCEFTFVQVRLLHLLLEALHDYLDGEEAGLKPFMPKDTLSFTVKILERAADCAREELATPDSSAPPPSPTIKVLGYSLEFWRLLCTCDTNTEQQKVLTQVFIQHGLLDLLLKMLEALGPPEPPGRVRETFSGPPAGVPSTDPYQGYKRDIVAVVANIAHENKLVQNYVREKGKLLVVLQQCTVDRHNPFLREWGLWAMRNLLEGNDLNGKEVASLEMKETVNLPELTNMGLRFEVDPSTGGPRLVNIGSRE</sequence>
<feature type="domain" description="Ataxin-10" evidence="4">
    <location>
        <begin position="486"/>
        <end position="578"/>
    </location>
</feature>
<organism evidence="5 6">
    <name type="scientific">Riccia sorocarpa</name>
    <dbReference type="NCBI Taxonomy" id="122646"/>
    <lineage>
        <taxon>Eukaryota</taxon>
        <taxon>Viridiplantae</taxon>
        <taxon>Streptophyta</taxon>
        <taxon>Embryophyta</taxon>
        <taxon>Marchantiophyta</taxon>
        <taxon>Marchantiopsida</taxon>
        <taxon>Marchantiidae</taxon>
        <taxon>Marchantiales</taxon>
        <taxon>Ricciaceae</taxon>
        <taxon>Riccia</taxon>
    </lineage>
</organism>
<keyword evidence="6" id="KW-1185">Reference proteome</keyword>
<keyword evidence="1" id="KW-0132">Cell division</keyword>
<dbReference type="PANTHER" id="PTHR13255:SF0">
    <property type="entry name" value="ATAXIN-10"/>
    <property type="match status" value="1"/>
</dbReference>
<dbReference type="SUPFAM" id="SSF48371">
    <property type="entry name" value="ARM repeat"/>
    <property type="match status" value="1"/>
</dbReference>
<feature type="region of interest" description="Disordered" evidence="3">
    <location>
        <begin position="462"/>
        <end position="481"/>
    </location>
</feature>
<name>A0ABD3GX79_9MARC</name>
<keyword evidence="2" id="KW-0131">Cell cycle</keyword>
<gene>
    <name evidence="5" type="ORF">R1sor_000971</name>
</gene>
<dbReference type="InterPro" id="IPR016024">
    <property type="entry name" value="ARM-type_fold"/>
</dbReference>
<dbReference type="InterPro" id="IPR051374">
    <property type="entry name" value="Ataxin-10/CTR86_families"/>
</dbReference>
<evidence type="ECO:0000313" key="6">
    <source>
        <dbReference type="Proteomes" id="UP001633002"/>
    </source>
</evidence>
<evidence type="ECO:0000256" key="1">
    <source>
        <dbReference type="ARBA" id="ARBA00022618"/>
    </source>
</evidence>
<dbReference type="InterPro" id="IPR011989">
    <property type="entry name" value="ARM-like"/>
</dbReference>
<dbReference type="InterPro" id="IPR019156">
    <property type="entry name" value="Ataxin-10_domain"/>
</dbReference>
<evidence type="ECO:0000259" key="4">
    <source>
        <dbReference type="Pfam" id="PF09759"/>
    </source>
</evidence>
<evidence type="ECO:0000313" key="5">
    <source>
        <dbReference type="EMBL" id="KAL3682949.1"/>
    </source>
</evidence>
<comment type="caution">
    <text evidence="5">The sequence shown here is derived from an EMBL/GenBank/DDBJ whole genome shotgun (WGS) entry which is preliminary data.</text>
</comment>
<proteinExistence type="predicted"/>
<protein>
    <recommendedName>
        <fullName evidence="4">Ataxin-10 domain-containing protein</fullName>
    </recommendedName>
</protein>
<evidence type="ECO:0000256" key="3">
    <source>
        <dbReference type="SAM" id="MobiDB-lite"/>
    </source>
</evidence>
<dbReference type="Pfam" id="PF09759">
    <property type="entry name" value="Atx10homo_assoc"/>
    <property type="match status" value="1"/>
</dbReference>
<reference evidence="5 6" key="1">
    <citation type="submission" date="2024-09" db="EMBL/GenBank/DDBJ databases">
        <title>Chromosome-scale assembly of Riccia sorocarpa.</title>
        <authorList>
            <person name="Paukszto L."/>
        </authorList>
    </citation>
    <scope>NUCLEOTIDE SEQUENCE [LARGE SCALE GENOMIC DNA]</scope>
    <source>
        <strain evidence="5">LP-2024</strain>
        <tissue evidence="5">Aerial parts of the thallus</tissue>
    </source>
</reference>
<dbReference type="GO" id="GO:0051301">
    <property type="term" value="P:cell division"/>
    <property type="evidence" value="ECO:0007669"/>
    <property type="project" value="UniProtKB-KW"/>
</dbReference>